<dbReference type="GO" id="GO:0016787">
    <property type="term" value="F:hydrolase activity"/>
    <property type="evidence" value="ECO:0007669"/>
    <property type="project" value="UniProtKB-KW"/>
</dbReference>
<evidence type="ECO:0000256" key="4">
    <source>
        <dbReference type="ARBA" id="ARBA00022801"/>
    </source>
</evidence>
<reference evidence="8 9" key="1">
    <citation type="submission" date="2016-12" db="EMBL/GenBank/DDBJ databases">
        <title>The draft genome sequence of Actinophytocola xinjiangensis.</title>
        <authorList>
            <person name="Wang W."/>
            <person name="Yuan L."/>
        </authorList>
    </citation>
    <scope>NUCLEOTIDE SEQUENCE [LARGE SCALE GENOMIC DNA]</scope>
    <source>
        <strain evidence="8 9">CGMCC 4.4663</strain>
    </source>
</reference>
<comment type="caution">
    <text evidence="8">The sequence shown here is derived from an EMBL/GenBank/DDBJ whole genome shotgun (WGS) entry which is preliminary data.</text>
</comment>
<dbReference type="Gene3D" id="3.60.15.10">
    <property type="entry name" value="Ribonuclease Z/Hydroxyacylglutathione hydrolase-like"/>
    <property type="match status" value="1"/>
</dbReference>
<evidence type="ECO:0000313" key="9">
    <source>
        <dbReference type="Proteomes" id="UP000185696"/>
    </source>
</evidence>
<feature type="transmembrane region" description="Helical" evidence="6">
    <location>
        <begin position="7"/>
        <end position="26"/>
    </location>
</feature>
<feature type="transmembrane region" description="Helical" evidence="6">
    <location>
        <begin position="117"/>
        <end position="138"/>
    </location>
</feature>
<dbReference type="SMART" id="SM00849">
    <property type="entry name" value="Lactamase_B"/>
    <property type="match status" value="1"/>
</dbReference>
<gene>
    <name evidence="8" type="ORF">BLA60_34995</name>
</gene>
<evidence type="ECO:0000256" key="5">
    <source>
        <dbReference type="ARBA" id="ARBA00022833"/>
    </source>
</evidence>
<dbReference type="InterPro" id="IPR051013">
    <property type="entry name" value="MBL_superfamily_lactonases"/>
</dbReference>
<evidence type="ECO:0000259" key="7">
    <source>
        <dbReference type="SMART" id="SM00849"/>
    </source>
</evidence>
<comment type="similarity">
    <text evidence="2">Belongs to the metallo-beta-lactamase superfamily.</text>
</comment>
<dbReference type="CDD" id="cd07729">
    <property type="entry name" value="AHL_lactonase_MBL-fold"/>
    <property type="match status" value="1"/>
</dbReference>
<dbReference type="AlphaFoldDB" id="A0A7Z0WFN8"/>
<evidence type="ECO:0000256" key="3">
    <source>
        <dbReference type="ARBA" id="ARBA00022723"/>
    </source>
</evidence>
<keyword evidence="6" id="KW-0812">Transmembrane</keyword>
<comment type="cofactor">
    <cofactor evidence="1">
        <name>Zn(2+)</name>
        <dbReference type="ChEBI" id="CHEBI:29105"/>
    </cofactor>
</comment>
<dbReference type="PANTHER" id="PTHR42978:SF2">
    <property type="entry name" value="102 KBASES UNSTABLE REGION: FROM 1 TO 119443"/>
    <property type="match status" value="1"/>
</dbReference>
<dbReference type="GO" id="GO:0046872">
    <property type="term" value="F:metal ion binding"/>
    <property type="evidence" value="ECO:0007669"/>
    <property type="project" value="UniProtKB-KW"/>
</dbReference>
<keyword evidence="3" id="KW-0479">Metal-binding</keyword>
<feature type="transmembrane region" description="Helical" evidence="6">
    <location>
        <begin position="87"/>
        <end position="105"/>
    </location>
</feature>
<dbReference type="Proteomes" id="UP000185696">
    <property type="component" value="Unassembled WGS sequence"/>
</dbReference>
<feature type="domain" description="Metallo-beta-lactamase" evidence="7">
    <location>
        <begin position="214"/>
        <end position="434"/>
    </location>
</feature>
<evidence type="ECO:0000313" key="8">
    <source>
        <dbReference type="EMBL" id="OLF05721.1"/>
    </source>
</evidence>
<sequence>MKLLGKVALLAACVLVIAATLIVLRLKDVPLAVLAVYGPLLVALAAGLLWPGAFGRRRVAVLLGVPAGLATLGLYFAVVFYVTDTPVLLGLGAVTALVTALVTVRRTPAGPSRSRRVFLLGGAGVALGALGVASVGWARDRRRDRLAPAARARAAALHAPGRRQRVTDGAVRVFPLHLGDTVVTFGQFHGGLDDWVGVEGYVRTLLDKTQLTVPVYAYLIDHPRHGVLMVDAGITWEQAHDHDGYYNHNAMVSRLLSQRDEYRQAPEQDLRVRLGRLGYHPDDVATVFLTHVHDDHAGGLRHLPTATVVLDRRDWDQGVRYGYSFERVEANLRFPRYDSGAYGTFPDSQDYFGDGSVILLPTPGHSPGHQCVLLRMDDGSVLFMGDTLYTLRHLAVDEVRQLTLGGADTANQLDAARRVQGLLADPTVAPLFAHETTPYRSVVDEVFATGRPDPAGFAALRRHLDGVLTPDWRLR</sequence>
<keyword evidence="5" id="KW-0862">Zinc</keyword>
<dbReference type="PANTHER" id="PTHR42978">
    <property type="entry name" value="QUORUM-QUENCHING LACTONASE YTNP-RELATED-RELATED"/>
    <property type="match status" value="1"/>
</dbReference>
<evidence type="ECO:0000256" key="6">
    <source>
        <dbReference type="SAM" id="Phobius"/>
    </source>
</evidence>
<dbReference type="InterPro" id="IPR036866">
    <property type="entry name" value="RibonucZ/Hydroxyglut_hydro"/>
</dbReference>
<dbReference type="InterPro" id="IPR001279">
    <property type="entry name" value="Metallo-B-lactamas"/>
</dbReference>
<accession>A0A7Z0WFN8</accession>
<evidence type="ECO:0000256" key="2">
    <source>
        <dbReference type="ARBA" id="ARBA00007749"/>
    </source>
</evidence>
<organism evidence="8 9">
    <name type="scientific">Actinophytocola xinjiangensis</name>
    <dbReference type="NCBI Taxonomy" id="485602"/>
    <lineage>
        <taxon>Bacteria</taxon>
        <taxon>Bacillati</taxon>
        <taxon>Actinomycetota</taxon>
        <taxon>Actinomycetes</taxon>
        <taxon>Pseudonocardiales</taxon>
        <taxon>Pseudonocardiaceae</taxon>
    </lineage>
</organism>
<keyword evidence="4" id="KW-0378">Hydrolase</keyword>
<keyword evidence="6" id="KW-1133">Transmembrane helix</keyword>
<keyword evidence="9" id="KW-1185">Reference proteome</keyword>
<dbReference type="SUPFAM" id="SSF56281">
    <property type="entry name" value="Metallo-hydrolase/oxidoreductase"/>
    <property type="match status" value="1"/>
</dbReference>
<name>A0A7Z0WFN8_9PSEU</name>
<keyword evidence="6" id="KW-0472">Membrane</keyword>
<feature type="transmembrane region" description="Helical" evidence="6">
    <location>
        <begin position="32"/>
        <end position="52"/>
    </location>
</feature>
<proteinExistence type="inferred from homology"/>
<feature type="transmembrane region" description="Helical" evidence="6">
    <location>
        <begin position="59"/>
        <end position="81"/>
    </location>
</feature>
<dbReference type="Pfam" id="PF00753">
    <property type="entry name" value="Lactamase_B"/>
    <property type="match status" value="1"/>
</dbReference>
<evidence type="ECO:0000256" key="1">
    <source>
        <dbReference type="ARBA" id="ARBA00001947"/>
    </source>
</evidence>
<protein>
    <recommendedName>
        <fullName evidence="7">Metallo-beta-lactamase domain-containing protein</fullName>
    </recommendedName>
</protein>
<dbReference type="EMBL" id="MSIF01000026">
    <property type="protein sequence ID" value="OLF05721.1"/>
    <property type="molecule type" value="Genomic_DNA"/>
</dbReference>
<dbReference type="OrthoDB" id="3865988at2"/>
<dbReference type="RefSeq" id="WP_075137352.1">
    <property type="nucleotide sequence ID" value="NZ_MSIF01000026.1"/>
</dbReference>